<name>A0A9P8ZXL0_9PEZI</name>
<evidence type="ECO:0000313" key="1">
    <source>
        <dbReference type="EMBL" id="KAH6654109.1"/>
    </source>
</evidence>
<dbReference type="RefSeq" id="XP_045958379.1">
    <property type="nucleotide sequence ID" value="XM_046107277.1"/>
</dbReference>
<dbReference type="OrthoDB" id="9999611at2759"/>
<proteinExistence type="predicted"/>
<dbReference type="GeneID" id="70136168"/>
<dbReference type="EMBL" id="JAGPXC010000004">
    <property type="protein sequence ID" value="KAH6654109.1"/>
    <property type="molecule type" value="Genomic_DNA"/>
</dbReference>
<organism evidence="1 2">
    <name type="scientific">Truncatella angustata</name>
    <dbReference type="NCBI Taxonomy" id="152316"/>
    <lineage>
        <taxon>Eukaryota</taxon>
        <taxon>Fungi</taxon>
        <taxon>Dikarya</taxon>
        <taxon>Ascomycota</taxon>
        <taxon>Pezizomycotina</taxon>
        <taxon>Sordariomycetes</taxon>
        <taxon>Xylariomycetidae</taxon>
        <taxon>Amphisphaeriales</taxon>
        <taxon>Sporocadaceae</taxon>
        <taxon>Truncatella</taxon>
    </lineage>
</organism>
<reference evidence="1" key="1">
    <citation type="journal article" date="2021" name="Nat. Commun.">
        <title>Genetic determinants of endophytism in the Arabidopsis root mycobiome.</title>
        <authorList>
            <person name="Mesny F."/>
            <person name="Miyauchi S."/>
            <person name="Thiergart T."/>
            <person name="Pickel B."/>
            <person name="Atanasova L."/>
            <person name="Karlsson M."/>
            <person name="Huettel B."/>
            <person name="Barry K.W."/>
            <person name="Haridas S."/>
            <person name="Chen C."/>
            <person name="Bauer D."/>
            <person name="Andreopoulos W."/>
            <person name="Pangilinan J."/>
            <person name="LaButti K."/>
            <person name="Riley R."/>
            <person name="Lipzen A."/>
            <person name="Clum A."/>
            <person name="Drula E."/>
            <person name="Henrissat B."/>
            <person name="Kohler A."/>
            <person name="Grigoriev I.V."/>
            <person name="Martin F.M."/>
            <person name="Hacquard S."/>
        </authorList>
    </citation>
    <scope>NUCLEOTIDE SEQUENCE</scope>
    <source>
        <strain evidence="1">MPI-SDFR-AT-0073</strain>
    </source>
</reference>
<dbReference type="AlphaFoldDB" id="A0A9P8ZXL0"/>
<evidence type="ECO:0000313" key="2">
    <source>
        <dbReference type="Proteomes" id="UP000758603"/>
    </source>
</evidence>
<accession>A0A9P8ZXL0</accession>
<comment type="caution">
    <text evidence="1">The sequence shown here is derived from an EMBL/GenBank/DDBJ whole genome shotgun (WGS) entry which is preliminary data.</text>
</comment>
<gene>
    <name evidence="1" type="ORF">BKA67DRAFT_658435</name>
</gene>
<dbReference type="Proteomes" id="UP000758603">
    <property type="component" value="Unassembled WGS sequence"/>
</dbReference>
<evidence type="ECO:0008006" key="3">
    <source>
        <dbReference type="Google" id="ProtNLM"/>
    </source>
</evidence>
<protein>
    <recommendedName>
        <fullName evidence="3">CsbD-like domain-containing protein</fullName>
    </recommendedName>
</protein>
<sequence>MSSQNNQNQQPGLVAGHAEYVKGVVESTIGSVTGSAPWQSSGEQTKAHAAGIMKAAGENRDASAQGYGTVEQVAGNLTGCEGMQKEGAESKKPGQ</sequence>
<keyword evidence="2" id="KW-1185">Reference proteome</keyword>